<sequence>MADAPFVLAQIDHVVLRVRDLDRMRRFYCEVLGCVAERWQEDIGLLQLRAGSSLIDLVSVDGRIGRQGGAAPGKEAHNMDHLCLRVDPFHESAIVAHLQAHDVRIGESGQRYGAQGHGPSLYLYDPEGNMVELKATLDASGRDA</sequence>
<gene>
    <name evidence="3" type="ORF">HNQ86_000088</name>
    <name evidence="2" type="ORF">LF63_0110700</name>
</gene>
<dbReference type="AlphaFoldDB" id="A0A099CUH1"/>
<evidence type="ECO:0000313" key="2">
    <source>
        <dbReference type="EMBL" id="KGI77341.1"/>
    </source>
</evidence>
<keyword evidence="4" id="KW-1185">Reference proteome</keyword>
<dbReference type="OrthoDB" id="9812656at2"/>
<reference evidence="3 5" key="2">
    <citation type="submission" date="2020-08" db="EMBL/GenBank/DDBJ databases">
        <title>Genomic Encyclopedia of Type Strains, Phase IV (KMG-IV): sequencing the most valuable type-strain genomes for metagenomic binning, comparative biology and taxonomic classification.</title>
        <authorList>
            <person name="Goeker M."/>
        </authorList>
    </citation>
    <scope>NUCLEOTIDE SEQUENCE [LARGE SCALE GENOMIC DNA]</scope>
    <source>
        <strain evidence="3 5">DSM 107085</strain>
    </source>
</reference>
<dbReference type="GO" id="GO:0016829">
    <property type="term" value="F:lyase activity"/>
    <property type="evidence" value="ECO:0007669"/>
    <property type="project" value="UniProtKB-KW"/>
</dbReference>
<dbReference type="RefSeq" id="WP_043101670.1">
    <property type="nucleotide sequence ID" value="NZ_JACHET010000001.1"/>
</dbReference>
<dbReference type="Pfam" id="PF00903">
    <property type="entry name" value="Glyoxalase"/>
    <property type="match status" value="1"/>
</dbReference>
<evidence type="ECO:0000313" key="4">
    <source>
        <dbReference type="Proteomes" id="UP000029708"/>
    </source>
</evidence>
<protein>
    <submittedName>
        <fullName evidence="3">Glyoxylase I family protein</fullName>
    </submittedName>
    <submittedName>
        <fullName evidence="2">Lactoylglutathione lyase</fullName>
    </submittedName>
</protein>
<dbReference type="Proteomes" id="UP000560000">
    <property type="component" value="Unassembled WGS sequence"/>
</dbReference>
<organism evidence="2 4">
    <name type="scientific">Oleiagrimonas soli</name>
    <dbReference type="NCBI Taxonomy" id="1543381"/>
    <lineage>
        <taxon>Bacteria</taxon>
        <taxon>Pseudomonadati</taxon>
        <taxon>Pseudomonadota</taxon>
        <taxon>Gammaproteobacteria</taxon>
        <taxon>Lysobacterales</taxon>
        <taxon>Rhodanobacteraceae</taxon>
        <taxon>Oleiagrimonas</taxon>
    </lineage>
</organism>
<dbReference type="PROSITE" id="PS51819">
    <property type="entry name" value="VOC"/>
    <property type="match status" value="1"/>
</dbReference>
<dbReference type="Proteomes" id="UP000029708">
    <property type="component" value="Unassembled WGS sequence"/>
</dbReference>
<dbReference type="HOGENOM" id="CLU_046006_4_0_6"/>
<dbReference type="PANTHER" id="PTHR21366">
    <property type="entry name" value="GLYOXALASE FAMILY PROTEIN"/>
    <property type="match status" value="1"/>
</dbReference>
<evidence type="ECO:0000259" key="1">
    <source>
        <dbReference type="PROSITE" id="PS51819"/>
    </source>
</evidence>
<dbReference type="InterPro" id="IPR029068">
    <property type="entry name" value="Glyas_Bleomycin-R_OHBP_Dase"/>
</dbReference>
<evidence type="ECO:0000313" key="5">
    <source>
        <dbReference type="Proteomes" id="UP000560000"/>
    </source>
</evidence>
<dbReference type="STRING" id="1543381.LF63_0110700"/>
<dbReference type="EMBL" id="JACHET010000001">
    <property type="protein sequence ID" value="MBB6182743.1"/>
    <property type="molecule type" value="Genomic_DNA"/>
</dbReference>
<dbReference type="InterPro" id="IPR037523">
    <property type="entry name" value="VOC_core"/>
</dbReference>
<comment type="caution">
    <text evidence="2">The sequence shown here is derived from an EMBL/GenBank/DDBJ whole genome shotgun (WGS) entry which is preliminary data.</text>
</comment>
<keyword evidence="2" id="KW-0456">Lyase</keyword>
<accession>A0A099CUH1</accession>
<dbReference type="SUPFAM" id="SSF54593">
    <property type="entry name" value="Glyoxalase/Bleomycin resistance protein/Dihydroxybiphenyl dioxygenase"/>
    <property type="match status" value="1"/>
</dbReference>
<evidence type="ECO:0000313" key="3">
    <source>
        <dbReference type="EMBL" id="MBB6182743.1"/>
    </source>
</evidence>
<dbReference type="Gene3D" id="3.10.180.10">
    <property type="entry name" value="2,3-Dihydroxybiphenyl 1,2-Dioxygenase, domain 1"/>
    <property type="match status" value="1"/>
</dbReference>
<dbReference type="PANTHER" id="PTHR21366:SF14">
    <property type="entry name" value="GLYOXALASE DOMAIN-CONTAINING PROTEIN 5"/>
    <property type="match status" value="1"/>
</dbReference>
<reference evidence="2 4" key="1">
    <citation type="submission" date="2014-09" db="EMBL/GenBank/DDBJ databases">
        <title>Xanthomonadaceae 3.5X direct submission.</title>
        <authorList>
            <person name="Fang T."/>
            <person name="Wang H."/>
        </authorList>
    </citation>
    <scope>NUCLEOTIDE SEQUENCE [LARGE SCALE GENOMIC DNA]</scope>
    <source>
        <strain evidence="2 4">3.5X</strain>
    </source>
</reference>
<dbReference type="InterPro" id="IPR004360">
    <property type="entry name" value="Glyas_Fos-R_dOase_dom"/>
</dbReference>
<name>A0A099CUH1_9GAMM</name>
<proteinExistence type="predicted"/>
<dbReference type="InterPro" id="IPR050383">
    <property type="entry name" value="GlyoxalaseI/FosfomycinResist"/>
</dbReference>
<dbReference type="EMBL" id="JROI01000012">
    <property type="protein sequence ID" value="KGI77341.1"/>
    <property type="molecule type" value="Genomic_DNA"/>
</dbReference>
<feature type="domain" description="VOC" evidence="1">
    <location>
        <begin position="10"/>
        <end position="136"/>
    </location>
</feature>